<dbReference type="InterPro" id="IPR043502">
    <property type="entry name" value="DNA/RNA_pol_sf"/>
</dbReference>
<keyword evidence="3" id="KW-0540">Nuclease</keyword>
<organism evidence="8 9">
    <name type="scientific">Apostasia shenzhenica</name>
    <dbReference type="NCBI Taxonomy" id="1088818"/>
    <lineage>
        <taxon>Eukaryota</taxon>
        <taxon>Viridiplantae</taxon>
        <taxon>Streptophyta</taxon>
        <taxon>Embryophyta</taxon>
        <taxon>Tracheophyta</taxon>
        <taxon>Spermatophyta</taxon>
        <taxon>Magnoliopsida</taxon>
        <taxon>Liliopsida</taxon>
        <taxon>Asparagales</taxon>
        <taxon>Orchidaceae</taxon>
        <taxon>Apostasioideae</taxon>
        <taxon>Apostasia</taxon>
    </lineage>
</organism>
<keyword evidence="9" id="KW-1185">Reference proteome</keyword>
<dbReference type="PANTHER" id="PTHR37984">
    <property type="entry name" value="PROTEIN CBG26694"/>
    <property type="match status" value="1"/>
</dbReference>
<dbReference type="SUPFAM" id="SSF56672">
    <property type="entry name" value="DNA/RNA polymerases"/>
    <property type="match status" value="1"/>
</dbReference>
<keyword evidence="1" id="KW-0808">Transferase</keyword>
<dbReference type="CDD" id="cd09274">
    <property type="entry name" value="RNase_HI_RT_Ty3"/>
    <property type="match status" value="1"/>
</dbReference>
<dbReference type="PROSITE" id="PS50878">
    <property type="entry name" value="RT_POL"/>
    <property type="match status" value="1"/>
</dbReference>
<dbReference type="Pfam" id="PF17917">
    <property type="entry name" value="RT_RNaseH"/>
    <property type="match status" value="1"/>
</dbReference>
<sequence length="314" mass="36146">MRLMTQVLRPFMGIFVVVYFDEILIYSRTKEEHVIHQSQIYQALRKDSLYANLKKCAFMTDQVIFLGFIVSSAGVSADPEKVSAIVSWPIPQSIHDICSFHGMTTSYRRFIREFSTIVAPITDCIRKGSFDWMKAAAKAFEEIKIKMTKALVLRLPDFLKVFEVSCNASGVGIGGVLSQENHLVAFFSEKLNEAKQKYSTYDKEFYAVVQALRYWRHYLLPQEFILFSDHEALRYLNSQKKLNSRHAKWVEFLQEYTFVLKHKAGIENKVADALSRQVSLMFTMSVKIVGFDKLIESYEDCPNFGVIYAAVKEG</sequence>
<evidence type="ECO:0000256" key="5">
    <source>
        <dbReference type="ARBA" id="ARBA00022801"/>
    </source>
</evidence>
<feature type="domain" description="Reverse transcriptase" evidence="7">
    <location>
        <begin position="1"/>
        <end position="70"/>
    </location>
</feature>
<gene>
    <name evidence="8" type="ORF">AXF42_Ash006871</name>
</gene>
<evidence type="ECO:0000256" key="3">
    <source>
        <dbReference type="ARBA" id="ARBA00022722"/>
    </source>
</evidence>
<dbReference type="FunFam" id="3.30.70.270:FF:000020">
    <property type="entry name" value="Transposon Tf2-6 polyprotein-like Protein"/>
    <property type="match status" value="1"/>
</dbReference>
<keyword evidence="2" id="KW-0548">Nucleotidyltransferase</keyword>
<dbReference type="OrthoDB" id="415724at2759"/>
<keyword evidence="5 8" id="KW-0378">Hydrolase</keyword>
<evidence type="ECO:0000256" key="2">
    <source>
        <dbReference type="ARBA" id="ARBA00022695"/>
    </source>
</evidence>
<dbReference type="EC" id="3.6.4.12" evidence="8"/>
<evidence type="ECO:0000256" key="6">
    <source>
        <dbReference type="ARBA" id="ARBA00022918"/>
    </source>
</evidence>
<dbReference type="Gene3D" id="3.30.70.270">
    <property type="match status" value="2"/>
</dbReference>
<dbReference type="STRING" id="1088818.A0A2I0AJE0"/>
<proteinExistence type="predicted"/>
<dbReference type="GO" id="GO:0004519">
    <property type="term" value="F:endonuclease activity"/>
    <property type="evidence" value="ECO:0007669"/>
    <property type="project" value="UniProtKB-KW"/>
</dbReference>
<dbReference type="PANTHER" id="PTHR37984:SF5">
    <property type="entry name" value="PROTEIN NYNRIN-LIKE"/>
    <property type="match status" value="1"/>
</dbReference>
<dbReference type="InterPro" id="IPR043128">
    <property type="entry name" value="Rev_trsase/Diguanyl_cyclase"/>
</dbReference>
<evidence type="ECO:0000256" key="1">
    <source>
        <dbReference type="ARBA" id="ARBA00022679"/>
    </source>
</evidence>
<dbReference type="InterPro" id="IPR050951">
    <property type="entry name" value="Retrovirus_Pol_polyprotein"/>
</dbReference>
<dbReference type="InterPro" id="IPR041373">
    <property type="entry name" value="RT_RNaseH"/>
</dbReference>
<accession>A0A2I0AJE0</accession>
<evidence type="ECO:0000313" key="8">
    <source>
        <dbReference type="EMBL" id="PKA55669.1"/>
    </source>
</evidence>
<keyword evidence="6" id="KW-0695">RNA-directed DNA polymerase</keyword>
<dbReference type="EMBL" id="KZ451979">
    <property type="protein sequence ID" value="PKA55669.1"/>
    <property type="molecule type" value="Genomic_DNA"/>
</dbReference>
<dbReference type="InterPro" id="IPR000477">
    <property type="entry name" value="RT_dom"/>
</dbReference>
<dbReference type="GO" id="GO:0003678">
    <property type="term" value="F:DNA helicase activity"/>
    <property type="evidence" value="ECO:0007669"/>
    <property type="project" value="UniProtKB-EC"/>
</dbReference>
<dbReference type="Proteomes" id="UP000236161">
    <property type="component" value="Unassembled WGS sequence"/>
</dbReference>
<dbReference type="GO" id="GO:0003964">
    <property type="term" value="F:RNA-directed DNA polymerase activity"/>
    <property type="evidence" value="ECO:0007669"/>
    <property type="project" value="UniProtKB-KW"/>
</dbReference>
<keyword evidence="4" id="KW-0255">Endonuclease</keyword>
<evidence type="ECO:0000256" key="4">
    <source>
        <dbReference type="ARBA" id="ARBA00022759"/>
    </source>
</evidence>
<reference evidence="8 9" key="1">
    <citation type="journal article" date="2017" name="Nature">
        <title>The Apostasia genome and the evolution of orchids.</title>
        <authorList>
            <person name="Zhang G.Q."/>
            <person name="Liu K.W."/>
            <person name="Li Z."/>
            <person name="Lohaus R."/>
            <person name="Hsiao Y.Y."/>
            <person name="Niu S.C."/>
            <person name="Wang J.Y."/>
            <person name="Lin Y.C."/>
            <person name="Xu Q."/>
            <person name="Chen L.J."/>
            <person name="Yoshida K."/>
            <person name="Fujiwara S."/>
            <person name="Wang Z.W."/>
            <person name="Zhang Y.Q."/>
            <person name="Mitsuda N."/>
            <person name="Wang M."/>
            <person name="Liu G.H."/>
            <person name="Pecoraro L."/>
            <person name="Huang H.X."/>
            <person name="Xiao X.J."/>
            <person name="Lin M."/>
            <person name="Wu X.Y."/>
            <person name="Wu W.L."/>
            <person name="Chen Y.Y."/>
            <person name="Chang S.B."/>
            <person name="Sakamoto S."/>
            <person name="Ohme-Takagi M."/>
            <person name="Yagi M."/>
            <person name="Zeng S.J."/>
            <person name="Shen C.Y."/>
            <person name="Yeh C.M."/>
            <person name="Luo Y.B."/>
            <person name="Tsai W.C."/>
            <person name="Van de Peer Y."/>
            <person name="Liu Z.J."/>
        </authorList>
    </citation>
    <scope>NUCLEOTIDE SEQUENCE [LARGE SCALE GENOMIC DNA]</scope>
    <source>
        <strain evidence="9">cv. Shenzhen</strain>
        <tissue evidence="8">Stem</tissue>
    </source>
</reference>
<dbReference type="AlphaFoldDB" id="A0A2I0AJE0"/>
<dbReference type="Pfam" id="PF00078">
    <property type="entry name" value="RVT_1"/>
    <property type="match status" value="1"/>
</dbReference>
<evidence type="ECO:0000259" key="7">
    <source>
        <dbReference type="PROSITE" id="PS50878"/>
    </source>
</evidence>
<evidence type="ECO:0000313" key="9">
    <source>
        <dbReference type="Proteomes" id="UP000236161"/>
    </source>
</evidence>
<protein>
    <submittedName>
        <fullName evidence="8">Putative mitochondrial protein</fullName>
        <ecNumber evidence="8">3.6.4.12</ecNumber>
    </submittedName>
</protein>
<name>A0A2I0AJE0_9ASPA</name>
<dbReference type="GO" id="GO:0016787">
    <property type="term" value="F:hydrolase activity"/>
    <property type="evidence" value="ECO:0007669"/>
    <property type="project" value="UniProtKB-KW"/>
</dbReference>